<reference evidence="3 4" key="2">
    <citation type="journal article" date="2005" name="Nature">
        <title>The map-based sequence of the rice genome.</title>
        <authorList>
            <consortium name="International rice genome sequencing project (IRGSP)"/>
            <person name="Matsumoto T."/>
            <person name="Wu J."/>
            <person name="Kanamori H."/>
            <person name="Katayose Y."/>
            <person name="Fujisawa M."/>
            <person name="Namiki N."/>
            <person name="Mizuno H."/>
            <person name="Yamamoto K."/>
            <person name="Antonio B.A."/>
            <person name="Baba T."/>
            <person name="Sakata K."/>
            <person name="Nagamura Y."/>
            <person name="Aoki H."/>
            <person name="Arikawa K."/>
            <person name="Arita K."/>
            <person name="Bito T."/>
            <person name="Chiden Y."/>
            <person name="Fujitsuka N."/>
            <person name="Fukunaka R."/>
            <person name="Hamada M."/>
            <person name="Harada C."/>
            <person name="Hayashi A."/>
            <person name="Hijishita S."/>
            <person name="Honda M."/>
            <person name="Hosokawa S."/>
            <person name="Ichikawa Y."/>
            <person name="Idonuma A."/>
            <person name="Iijima M."/>
            <person name="Ikeda M."/>
            <person name="Ikeno M."/>
            <person name="Ito K."/>
            <person name="Ito S."/>
            <person name="Ito T."/>
            <person name="Ito Y."/>
            <person name="Ito Y."/>
            <person name="Iwabuchi A."/>
            <person name="Kamiya K."/>
            <person name="Karasawa W."/>
            <person name="Kurita K."/>
            <person name="Katagiri S."/>
            <person name="Kikuta A."/>
            <person name="Kobayashi H."/>
            <person name="Kobayashi N."/>
            <person name="Machita K."/>
            <person name="Maehara T."/>
            <person name="Masukawa M."/>
            <person name="Mizubayashi T."/>
            <person name="Mukai Y."/>
            <person name="Nagasaki H."/>
            <person name="Nagata Y."/>
            <person name="Naito S."/>
            <person name="Nakashima M."/>
            <person name="Nakama Y."/>
            <person name="Nakamichi Y."/>
            <person name="Nakamura M."/>
            <person name="Meguro A."/>
            <person name="Negishi M."/>
            <person name="Ohta I."/>
            <person name="Ohta T."/>
            <person name="Okamoto M."/>
            <person name="Ono N."/>
            <person name="Saji S."/>
            <person name="Sakaguchi M."/>
            <person name="Sakai K."/>
            <person name="Shibata M."/>
            <person name="Shimokawa T."/>
            <person name="Song J."/>
            <person name="Takazaki Y."/>
            <person name="Terasawa K."/>
            <person name="Tsugane M."/>
            <person name="Tsuji K."/>
            <person name="Ueda S."/>
            <person name="Waki K."/>
            <person name="Yamagata H."/>
            <person name="Yamamoto M."/>
            <person name="Yamamoto S."/>
            <person name="Yamane H."/>
            <person name="Yoshiki S."/>
            <person name="Yoshihara R."/>
            <person name="Yukawa K."/>
            <person name="Zhong H."/>
            <person name="Yano M."/>
            <person name="Yuan Q."/>
            <person name="Ouyang S."/>
            <person name="Liu J."/>
            <person name="Jones K.M."/>
            <person name="Gansberger K."/>
            <person name="Moffat K."/>
            <person name="Hill J."/>
            <person name="Bera J."/>
            <person name="Fadrosh D."/>
            <person name="Jin S."/>
            <person name="Johri S."/>
            <person name="Kim M."/>
            <person name="Overton L."/>
            <person name="Reardon M."/>
            <person name="Tsitrin T."/>
            <person name="Vuong H."/>
            <person name="Weaver B."/>
            <person name="Ciecko A."/>
            <person name="Tallon L."/>
            <person name="Jackson J."/>
            <person name="Pai G."/>
            <person name="Aken S.V."/>
            <person name="Utterback T."/>
            <person name="Reidmuller S."/>
            <person name="Feldblyum T."/>
            <person name="Hsiao J."/>
            <person name="Zismann V."/>
            <person name="Iobst S."/>
            <person name="de Vazeille A.R."/>
            <person name="Buell C.R."/>
            <person name="Ying K."/>
            <person name="Li Y."/>
            <person name="Lu T."/>
            <person name="Huang Y."/>
            <person name="Zhao Q."/>
            <person name="Feng Q."/>
            <person name="Zhang L."/>
            <person name="Zhu J."/>
            <person name="Weng Q."/>
            <person name="Mu J."/>
            <person name="Lu Y."/>
            <person name="Fan D."/>
            <person name="Liu Y."/>
            <person name="Guan J."/>
            <person name="Zhang Y."/>
            <person name="Yu S."/>
            <person name="Liu X."/>
            <person name="Zhang Y."/>
            <person name="Hong G."/>
            <person name="Han B."/>
            <person name="Choisne N."/>
            <person name="Demange N."/>
            <person name="Orjeda G."/>
            <person name="Samain S."/>
            <person name="Cattolico L."/>
            <person name="Pelletier E."/>
            <person name="Couloux A."/>
            <person name="Segurens B."/>
            <person name="Wincker P."/>
            <person name="D'Hont A."/>
            <person name="Scarpelli C."/>
            <person name="Weissenbach J."/>
            <person name="Salanoubat M."/>
            <person name="Quetier F."/>
            <person name="Yu Y."/>
            <person name="Kim H.R."/>
            <person name="Rambo T."/>
            <person name="Currie J."/>
            <person name="Collura K."/>
            <person name="Luo M."/>
            <person name="Yang T."/>
            <person name="Ammiraju J.S.S."/>
            <person name="Engler F."/>
            <person name="Soderlund C."/>
            <person name="Wing R.A."/>
            <person name="Palmer L.E."/>
            <person name="de la Bastide M."/>
            <person name="Spiegel L."/>
            <person name="Nascimento L."/>
            <person name="Zutavern T."/>
            <person name="O'Shaughnessy A."/>
            <person name="Dike S."/>
            <person name="Dedhia N."/>
            <person name="Preston R."/>
            <person name="Balija V."/>
            <person name="McCombie W.R."/>
            <person name="Chow T."/>
            <person name="Chen H."/>
            <person name="Chung M."/>
            <person name="Chen C."/>
            <person name="Shaw J."/>
            <person name="Wu H."/>
            <person name="Hsiao K."/>
            <person name="Chao Y."/>
            <person name="Chu M."/>
            <person name="Cheng C."/>
            <person name="Hour A."/>
            <person name="Lee P."/>
            <person name="Lin S."/>
            <person name="Lin Y."/>
            <person name="Liou J."/>
            <person name="Liu S."/>
            <person name="Hsing Y."/>
            <person name="Raghuvanshi S."/>
            <person name="Mohanty A."/>
            <person name="Bharti A.K."/>
            <person name="Gaur A."/>
            <person name="Gupta V."/>
            <person name="Kumar D."/>
            <person name="Ravi V."/>
            <person name="Vij S."/>
            <person name="Kapur A."/>
            <person name="Khurana P."/>
            <person name="Khurana P."/>
            <person name="Khurana J.P."/>
            <person name="Tyagi A.K."/>
            <person name="Gaikwad K."/>
            <person name="Singh A."/>
            <person name="Dalal V."/>
            <person name="Srivastava S."/>
            <person name="Dixit A."/>
            <person name="Pal A.K."/>
            <person name="Ghazi I.A."/>
            <person name="Yadav M."/>
            <person name="Pandit A."/>
            <person name="Bhargava A."/>
            <person name="Sureshbabu K."/>
            <person name="Batra K."/>
            <person name="Sharma T.R."/>
            <person name="Mohapatra T."/>
            <person name="Singh N.K."/>
            <person name="Messing J."/>
            <person name="Nelson A.B."/>
            <person name="Fuks G."/>
            <person name="Kavchok S."/>
            <person name="Keizer G."/>
            <person name="Linton E."/>
            <person name="Llaca V."/>
            <person name="Song R."/>
            <person name="Tanyolac B."/>
            <person name="Young S."/>
            <person name="Ho-Il K."/>
            <person name="Hahn J.H."/>
            <person name="Sangsakoo G."/>
            <person name="Vanavichit A."/>
            <person name="de Mattos Luiz.A.T."/>
            <person name="Zimmer P.D."/>
            <person name="Malone G."/>
            <person name="Dellagostin O."/>
            <person name="de Oliveira A.C."/>
            <person name="Bevan M."/>
            <person name="Bancroft I."/>
            <person name="Minx P."/>
            <person name="Cordum H."/>
            <person name="Wilson R."/>
            <person name="Cheng Z."/>
            <person name="Jin W."/>
            <person name="Jiang J."/>
            <person name="Leong S.A."/>
            <person name="Iwama H."/>
            <person name="Gojobori T."/>
            <person name="Itoh T."/>
            <person name="Niimura Y."/>
            <person name="Fujii Y."/>
            <person name="Habara T."/>
            <person name="Sakai H."/>
            <person name="Sato Y."/>
            <person name="Wilson G."/>
            <person name="Kumar K."/>
            <person name="McCouch S."/>
            <person name="Juretic N."/>
            <person name="Hoen D."/>
            <person name="Wright S."/>
            <person name="Bruskiewich R."/>
            <person name="Bureau T."/>
            <person name="Miyao A."/>
            <person name="Hirochika H."/>
            <person name="Nishikawa T."/>
            <person name="Kadowaki K."/>
            <person name="Sugiura M."/>
            <person name="Burr B."/>
            <person name="Sasaki T."/>
        </authorList>
    </citation>
    <scope>NUCLEOTIDE SEQUENCE [LARGE SCALE GENOMIC DNA]</scope>
    <source>
        <strain evidence="4">cv. Nipponbare</strain>
    </source>
</reference>
<sequence length="335" mass="38500">MGSTCKIFHIYSEKDWRVRSLWLLDTREIILLYPEKLEREKIIKDKFALGSKESKRGPHIAGGFSEFESNLQLLAGGEIRHPAQPLQLRQKRAAATGVLVPRRRTAVPHVPRRQHPPQRQNQNHLVLDDDLIPAQLLISRELRCCYKANVDGFSATDFHHHWLHDHRRCRRRGHAVMFGRFSPQGYRSTDDYYDTLDAFLFYWPDTDTDAAATAAVVLPKVGGSGAALFDYARAAVRRRRAAHRAAADRRDGGVHGARLQHRRRRPPQHAVAFRAVVHEVLHRLHLQLGDVPVDQGACATPPQPRCPHWRAPRCAGHRRSLGLKRERMRERIIRK</sequence>
<reference evidence="3" key="4">
    <citation type="journal article" date="2007" name="Genome Res.">
        <title>Curated Genome Annotation of Oryza sativa ssp. japonica and Comparative Genome Analysis with Arabidopsis thaliana.</title>
        <authorList>
            <consortium name="The Rice Annotation Project (RAP)"/>
            <person name="Itoh T."/>
            <person name="Tanaka T."/>
            <person name="Barrero R.A."/>
            <person name="Yamasaki C."/>
            <person name="Fujii Y."/>
            <person name="Hilton P.B."/>
            <person name="Antonio B.A."/>
            <person name="Aono H."/>
            <person name="Apweiler R."/>
            <person name="Bruskiewich R."/>
            <person name="Bureau T."/>
            <person name="Burr F."/>
            <person name="Costa de Oliveira A."/>
            <person name="Fuks G."/>
            <person name="Habara T."/>
            <person name="Haberer G."/>
            <person name="Han B."/>
            <person name="Harada E."/>
            <person name="Hiraki A.T."/>
            <person name="Hirochika H."/>
            <person name="Hoen D."/>
            <person name="Hokari H."/>
            <person name="Hosokawa S."/>
            <person name="Hsing Y."/>
            <person name="Ikawa H."/>
            <person name="Ikeo K."/>
            <person name="Imanishi T."/>
            <person name="Ito Y."/>
            <person name="Jaiswal P."/>
            <person name="Kanno M."/>
            <person name="Kawahara Y."/>
            <person name="Kawamura T."/>
            <person name="Kawashima H."/>
            <person name="Khurana J.P."/>
            <person name="Kikuchi S."/>
            <person name="Komatsu S."/>
            <person name="Koyanagi K.O."/>
            <person name="Kubooka H."/>
            <person name="Lieberherr D."/>
            <person name="Lin Y.C."/>
            <person name="Lonsdale D."/>
            <person name="Matsumoto T."/>
            <person name="Matsuya A."/>
            <person name="McCombie W.R."/>
            <person name="Messing J."/>
            <person name="Miyao A."/>
            <person name="Mulder N."/>
            <person name="Nagamura Y."/>
            <person name="Nam J."/>
            <person name="Namiki N."/>
            <person name="Numa H."/>
            <person name="Nurimoto S."/>
            <person name="O'donovan C."/>
            <person name="Ohyanagi H."/>
            <person name="Okido T."/>
            <person name="Oota S."/>
            <person name="Osato N."/>
            <person name="Palmer L.E."/>
            <person name="Quetier F."/>
            <person name="Raghuvanshi S."/>
            <person name="Saichi N."/>
            <person name="Sakai H."/>
            <person name="Sakai Y."/>
            <person name="Sakata K."/>
            <person name="Sakurai T."/>
            <person name="Sato F."/>
            <person name="Sato Y."/>
            <person name="Schoof H."/>
            <person name="Seki M."/>
            <person name="Shibata M."/>
            <person name="Shimizu Y."/>
            <person name="Shinozaki K."/>
            <person name="Shinso Y."/>
            <person name="Singh N.K."/>
            <person name="Smith-White B."/>
            <person name="Takeda J."/>
            <person name="Tanino M."/>
            <person name="Tatusova T."/>
            <person name="Thongjuea S."/>
            <person name="Todokoro F."/>
            <person name="Tsugane M."/>
            <person name="Tyagi A.K."/>
            <person name="Vanavichit A."/>
            <person name="Wang A."/>
            <person name="Wing R.A."/>
            <person name="Yamaguchi K."/>
            <person name="Yamamoto M."/>
            <person name="Yamamoto N."/>
            <person name="Yu Y."/>
            <person name="Zhang H."/>
            <person name="Zhao Q."/>
            <person name="Higo K."/>
            <person name="Burr B."/>
            <person name="Gojobori T."/>
            <person name="Sasaki T."/>
        </authorList>
    </citation>
    <scope>NUCLEOTIDE SEQUENCE</scope>
</reference>
<feature type="region of interest" description="Disordered" evidence="1">
    <location>
        <begin position="243"/>
        <end position="267"/>
    </location>
</feature>
<reference evidence="4" key="6">
    <citation type="journal article" date="2008" name="Nucleic Acids Res.">
        <title>The rice annotation project database (RAP-DB): 2008 update.</title>
        <authorList>
            <consortium name="The rice annotation project (RAP)"/>
        </authorList>
    </citation>
    <scope>GENOME REANNOTATION</scope>
    <source>
        <strain evidence="4">cv. Nipponbare</strain>
    </source>
</reference>
<evidence type="ECO:0000313" key="2">
    <source>
        <dbReference type="EMBL" id="AAT44254.1"/>
    </source>
</evidence>
<proteinExistence type="predicted"/>
<reference evidence="3" key="7">
    <citation type="submission" date="2012-08" db="EMBL/GenBank/DDBJ databases">
        <title>Oryza sativa nipponbare(GA3) genomic DNA, chromosome 5.</title>
        <authorList>
            <consortium name="IRGSP(International Rice Genome Sequencing Project)"/>
        </authorList>
    </citation>
    <scope>NUCLEOTIDE SEQUENCE</scope>
</reference>
<reference evidence="3" key="3">
    <citation type="journal article" date="2006" name="Nucleic Acids Res.">
        <title>The Rice Annotation Project Database (RAP-DB): hub for Oryza sativa ssp. japonica genome information.</title>
        <authorList>
            <person name="Ohyanagi H."/>
            <person name="Tanaka T."/>
            <person name="Sakai H."/>
            <person name="Shigemoto Y."/>
            <person name="Yamaguchi K."/>
            <person name="Habara T."/>
            <person name="Fujii Y."/>
            <person name="Antonio B.A."/>
            <person name="Nagamura Y."/>
            <person name="Imanishi T."/>
            <person name="Ikeo K."/>
            <person name="Itoh T."/>
            <person name="Gojobori T."/>
            <person name="Sasaki T."/>
        </authorList>
    </citation>
    <scope>NUCLEOTIDE SEQUENCE</scope>
</reference>
<dbReference type="AlphaFoldDB" id="Q6L4Y1"/>
<dbReference type="EMBL" id="AC124836">
    <property type="protein sequence ID" value="AAT44254.1"/>
    <property type="molecule type" value="Genomic_DNA"/>
</dbReference>
<name>Q6L4Y1_ORYSJ</name>
<reference evidence="3" key="8">
    <citation type="submission" date="2012-08" db="EMBL/GenBank/DDBJ databases">
        <title>The Second Rice Annotation Project Meeting (RAP2).</title>
        <authorList>
            <consortium name="The Rice Annotation Project (RAP)"/>
        </authorList>
    </citation>
    <scope>NUCLEOTIDE SEQUENCE</scope>
</reference>
<evidence type="ECO:0000313" key="4">
    <source>
        <dbReference type="Proteomes" id="UP000000763"/>
    </source>
</evidence>
<dbReference type="EMBL" id="AP008211">
    <property type="protein sequence ID" value="BAF17499.1"/>
    <property type="molecule type" value="Genomic_DNA"/>
</dbReference>
<dbReference type="KEGG" id="dosa:Os05g0422200"/>
<protein>
    <submittedName>
        <fullName evidence="3">Os05g0422200 protein</fullName>
    </submittedName>
</protein>
<evidence type="ECO:0000256" key="1">
    <source>
        <dbReference type="SAM" id="MobiDB-lite"/>
    </source>
</evidence>
<feature type="compositionally biased region" description="Basic residues" evidence="1">
    <location>
        <begin position="258"/>
        <end position="267"/>
    </location>
</feature>
<accession>Q6L4Y1</accession>
<reference evidence="3" key="5">
    <citation type="journal article" date="2008" name="Nucleic Acids Res.">
        <title>The Rice Annotation Project Database (RAP-DB): 2008 update.</title>
        <authorList>
            <consortium name="The Rice Annotation Project (RAP)"/>
            <person name="Tanaka T."/>
            <person name="Antonio B.A."/>
            <person name="Kikuchi S."/>
            <person name="Matsumoto T."/>
            <person name="Nagamura Y."/>
            <person name="Numa H."/>
            <person name="Sakai H."/>
            <person name="Wu J."/>
            <person name="Itoh T."/>
            <person name="Sasaki T."/>
            <person name="Aono R."/>
            <person name="Fujii Y."/>
            <person name="Habara T."/>
            <person name="Harada E."/>
            <person name="Kanno M."/>
            <person name="Kawahara Y."/>
            <person name="Kawashima H."/>
            <person name="Kubooka H."/>
            <person name="Matsuya A."/>
            <person name="Nakaoka H."/>
            <person name="Saichi N."/>
            <person name="Sanbonmatsu R."/>
            <person name="Sato Y."/>
            <person name="Shinso Y."/>
            <person name="Suzuki M."/>
            <person name="Takeda J."/>
            <person name="Tanino M."/>
            <person name="Todokoro F."/>
            <person name="Yamaguchi K."/>
            <person name="Yamamoto N."/>
            <person name="Yamasaki C."/>
            <person name="Imanishi T."/>
            <person name="Okido T."/>
            <person name="Tada M."/>
            <person name="Ikeo K."/>
            <person name="Tateno Y."/>
            <person name="Gojobori T."/>
            <person name="Lin Y.C."/>
            <person name="Wei F.J."/>
            <person name="Hsing Y.I."/>
            <person name="Zhao Q."/>
            <person name="Han B."/>
            <person name="Kramer M.R."/>
            <person name="McCombie R.W."/>
            <person name="Lonsdale D."/>
            <person name="O'Donovan C.C."/>
            <person name="Whitfield E.J."/>
            <person name="Apweiler R."/>
            <person name="Koyanagi K.O."/>
            <person name="Khurana J.P."/>
            <person name="Raghuvanshi S."/>
            <person name="Singh N.K."/>
            <person name="Tyagi A.K."/>
            <person name="Haberer G."/>
            <person name="Fujisawa M."/>
            <person name="Hosokawa S."/>
            <person name="Ito Y."/>
            <person name="Ikawa H."/>
            <person name="Shibata M."/>
            <person name="Yamamoto M."/>
            <person name="Bruskiewich R.M."/>
            <person name="Hoen D.R."/>
            <person name="Bureau TE."/>
            <person name="Namiki N."/>
            <person name="Ohyanagi H."/>
            <person name="Sakai Y."/>
            <person name="Nobushima S."/>
            <person name="Sakata K."/>
            <person name="Barrero R.A."/>
            <person name="Sato Y."/>
            <person name="Souvorov A."/>
            <person name="Smith-White B."/>
            <person name="Tatusova T."/>
            <person name="An S."/>
            <person name="An G."/>
            <person name="OOta S."/>
            <person name="Fuks G."/>
            <person name="Messing J."/>
            <person name="Christie K.R."/>
            <person name="Lieberherr D."/>
            <person name="Kim H."/>
            <person name="Zuccolo A."/>
            <person name="Wing R.A."/>
            <person name="Nobuta K."/>
            <person name="Green P.J."/>
            <person name="Lu C."/>
            <person name="Meyers BC."/>
            <person name="Chaparro C."/>
            <person name="Piegu B."/>
            <person name="Panaud O."/>
            <person name="Echeverria M."/>
        </authorList>
    </citation>
    <scope>NUCLEOTIDE SEQUENCE</scope>
</reference>
<organism evidence="2 4">
    <name type="scientific">Oryza sativa subsp. japonica</name>
    <name type="common">Rice</name>
    <dbReference type="NCBI Taxonomy" id="39947"/>
    <lineage>
        <taxon>Eukaryota</taxon>
        <taxon>Viridiplantae</taxon>
        <taxon>Streptophyta</taxon>
        <taxon>Embryophyta</taxon>
        <taxon>Tracheophyta</taxon>
        <taxon>Spermatophyta</taxon>
        <taxon>Magnoliopsida</taxon>
        <taxon>Liliopsida</taxon>
        <taxon>Poales</taxon>
        <taxon>Poaceae</taxon>
        <taxon>BOP clade</taxon>
        <taxon>Oryzoideae</taxon>
        <taxon>Oryzeae</taxon>
        <taxon>Oryzinae</taxon>
        <taxon>Oryza</taxon>
        <taxon>Oryza sativa</taxon>
    </lineage>
</organism>
<gene>
    <name evidence="3" type="ordered locus">Os05g0422200</name>
    <name evidence="2" type="ORF">OSJNBb0092E21.13</name>
</gene>
<dbReference type="Proteomes" id="UP000000763">
    <property type="component" value="Chromosome 5"/>
</dbReference>
<evidence type="ECO:0000313" key="3">
    <source>
        <dbReference type="EMBL" id="BAF17499.1"/>
    </source>
</evidence>
<reference evidence="2" key="1">
    <citation type="submission" date="2004-06" db="EMBL/GenBank/DDBJ databases">
        <title>Oryza sativa BAC OSJNBb0092E21 genomic sequence.</title>
        <authorList>
            <person name="Chow T.-Y."/>
            <person name="Hsing Y.-I.C."/>
            <person name="Chen C.-S."/>
            <person name="Chen H.-H."/>
            <person name="Liu S.-M."/>
            <person name="Chao Y.-T."/>
            <person name="Chang S.-J."/>
            <person name="Chen H.-C."/>
            <person name="Chen S.-K."/>
            <person name="Chen T.-R."/>
            <person name="Chen Y.-L."/>
            <person name="Cheng C.-H."/>
            <person name="Chung C.-I."/>
            <person name="Han S.-Y."/>
            <person name="Hsiao S.-H."/>
            <person name="Hsiung J.-N."/>
            <person name="Hsu C.-H."/>
            <person name="Huang J.-J."/>
            <person name="Kau P.-I."/>
            <person name="Lee M.-C."/>
            <person name="Leu H.-L."/>
            <person name="Li Y.-F."/>
            <person name="Lin S.-J."/>
            <person name="Lin Y.-C."/>
            <person name="Wu S.-W."/>
            <person name="Yu C.-Y."/>
            <person name="Yu S.-W."/>
            <person name="Wu H.-P."/>
            <person name="Shaw J.-F."/>
        </authorList>
    </citation>
    <scope>NUCLEOTIDE SEQUENCE</scope>
</reference>